<sequence>MTTVAYGAHPDQVADLHLPPTGRGGAPAPLVLLLHGGFWREPYGRAELSPLAADLASHGWAAANVEYRRVGGDGGWPTTFLDVARAVDVLPEEVGRIAGGTVDTGRVLLLGHSAGGHLALWAGLRHRLPEGSPGRTADVPRLTGVVALAPAADLRWAHDLGSGRGAVADLLGGGPAQFAERYAAADPAALGGVEVPTVVVHGEQDENLPVGMARRYAEAAGARLLTPGNCGHFDLVDPRSAAWPLVAATLEDLLAAPGE</sequence>
<feature type="domain" description="BD-FAE-like" evidence="2">
    <location>
        <begin position="15"/>
        <end position="211"/>
    </location>
</feature>
<dbReference type="Gene3D" id="3.40.50.1820">
    <property type="entry name" value="alpha/beta hydrolase"/>
    <property type="match status" value="1"/>
</dbReference>
<proteinExistence type="predicted"/>
<evidence type="ECO:0000313" key="3">
    <source>
        <dbReference type="EMBL" id="GAA1072279.1"/>
    </source>
</evidence>
<dbReference type="InterPro" id="IPR050300">
    <property type="entry name" value="GDXG_lipolytic_enzyme"/>
</dbReference>
<accession>A0ABN1TB71</accession>
<dbReference type="EMBL" id="BAAALD010000006">
    <property type="protein sequence ID" value="GAA1072279.1"/>
    <property type="molecule type" value="Genomic_DNA"/>
</dbReference>
<dbReference type="InterPro" id="IPR029058">
    <property type="entry name" value="AB_hydrolase_fold"/>
</dbReference>
<dbReference type="RefSeq" id="WP_344622227.1">
    <property type="nucleotide sequence ID" value="NZ_BAAALD010000006.1"/>
</dbReference>
<organism evidence="3 4">
    <name type="scientific">Kitasatospora arboriphila</name>
    <dbReference type="NCBI Taxonomy" id="258052"/>
    <lineage>
        <taxon>Bacteria</taxon>
        <taxon>Bacillati</taxon>
        <taxon>Actinomycetota</taxon>
        <taxon>Actinomycetes</taxon>
        <taxon>Kitasatosporales</taxon>
        <taxon>Streptomycetaceae</taxon>
        <taxon>Kitasatospora</taxon>
    </lineage>
</organism>
<reference evidence="3 4" key="1">
    <citation type="journal article" date="2019" name="Int. J. Syst. Evol. Microbiol.">
        <title>The Global Catalogue of Microorganisms (GCM) 10K type strain sequencing project: providing services to taxonomists for standard genome sequencing and annotation.</title>
        <authorList>
            <consortium name="The Broad Institute Genomics Platform"/>
            <consortium name="The Broad Institute Genome Sequencing Center for Infectious Disease"/>
            <person name="Wu L."/>
            <person name="Ma J."/>
        </authorList>
    </citation>
    <scope>NUCLEOTIDE SEQUENCE [LARGE SCALE GENOMIC DNA]</scope>
    <source>
        <strain evidence="3 4">JCM 13002</strain>
    </source>
</reference>
<dbReference type="PANTHER" id="PTHR48081">
    <property type="entry name" value="AB HYDROLASE SUPERFAMILY PROTEIN C4A8.06C"/>
    <property type="match status" value="1"/>
</dbReference>
<keyword evidence="4" id="KW-1185">Reference proteome</keyword>
<gene>
    <name evidence="3" type="ORF">GCM10009663_09800</name>
</gene>
<evidence type="ECO:0000259" key="2">
    <source>
        <dbReference type="Pfam" id="PF20434"/>
    </source>
</evidence>
<dbReference type="Pfam" id="PF20434">
    <property type="entry name" value="BD-FAE"/>
    <property type="match status" value="1"/>
</dbReference>
<protein>
    <submittedName>
        <fullName evidence="3">Alpha/beta hydrolase</fullName>
    </submittedName>
</protein>
<evidence type="ECO:0000313" key="4">
    <source>
        <dbReference type="Proteomes" id="UP001499987"/>
    </source>
</evidence>
<dbReference type="SUPFAM" id="SSF53474">
    <property type="entry name" value="alpha/beta-Hydrolases"/>
    <property type="match status" value="1"/>
</dbReference>
<dbReference type="Proteomes" id="UP001499987">
    <property type="component" value="Unassembled WGS sequence"/>
</dbReference>
<evidence type="ECO:0000256" key="1">
    <source>
        <dbReference type="ARBA" id="ARBA00022801"/>
    </source>
</evidence>
<dbReference type="GO" id="GO:0016787">
    <property type="term" value="F:hydrolase activity"/>
    <property type="evidence" value="ECO:0007669"/>
    <property type="project" value="UniProtKB-KW"/>
</dbReference>
<dbReference type="InterPro" id="IPR049492">
    <property type="entry name" value="BD-FAE-like_dom"/>
</dbReference>
<comment type="caution">
    <text evidence="3">The sequence shown here is derived from an EMBL/GenBank/DDBJ whole genome shotgun (WGS) entry which is preliminary data.</text>
</comment>
<keyword evidence="1 3" id="KW-0378">Hydrolase</keyword>
<name>A0ABN1TB71_9ACTN</name>